<sequence>MEKKQKILESRKRLDNALSLPDLVNEDSIASLVKEQLIQSSLWSNRENVGKILESRTIEVANFLEMLRSASGTSNSHLKFQKDWKVKQDTDQLRVMYCEGPHGSPFHTLLAEGFADGPMDVCLCVSWESTLYKKWWPQYNVPTFKIIASLCLQKVRIGEEISLIRVKVPWPVSDREAVVHYFEIEYFKEDLILVLIKTLSDTEYIDADTHGFNGDGIPQAKDTIRIDLVGGFVLQKVESNRCYFRAIFNFDIKLELIPPSLINFISRQLLGNGHKLYQKAVGSVATIDEDYRLALQGPLYVRIRQQLHTGIRPATSSEDMEKEKLAFLDEHKADAPAKDNVIKTRTLVPEITEEDTEPRVDTEAKNHIANGSSGNMVANKQGISTKEKASISPEVEHALEILDQVISMVRGQSIGLKNCRKPSLVGEDFPISELGAKAGLLNNEDVPESSNSKLKLNIEGSPHTDDHRQNNTNSSIIEADHHHIVLSSGKERFSDSVNSNMMESIIDFHDKLPSKASTVRMTQLSTLDGTCKVCDEESIKANGFYNSGGPLSGKTKTMTKTKKKRKKLCLCCLSPSFISD</sequence>
<keyword evidence="2" id="KW-1185">Reference proteome</keyword>
<dbReference type="InterPro" id="IPR023393">
    <property type="entry name" value="START-like_dom_sf"/>
</dbReference>
<dbReference type="EMBL" id="JANQDX010000010">
    <property type="protein sequence ID" value="KAL0917265.1"/>
    <property type="molecule type" value="Genomic_DNA"/>
</dbReference>
<dbReference type="SUPFAM" id="SSF55961">
    <property type="entry name" value="Bet v1-like"/>
    <property type="match status" value="1"/>
</dbReference>
<dbReference type="AlphaFoldDB" id="A0ABD0UX42"/>
<reference evidence="1 2" key="1">
    <citation type="journal article" date="2024" name="Plant Biotechnol. J.">
        <title>Dendrobium thyrsiflorum genome and its molecular insights into genes involved in important horticultural traits.</title>
        <authorList>
            <person name="Chen B."/>
            <person name="Wang J.Y."/>
            <person name="Zheng P.J."/>
            <person name="Li K.L."/>
            <person name="Liang Y.M."/>
            <person name="Chen X.F."/>
            <person name="Zhang C."/>
            <person name="Zhao X."/>
            <person name="He X."/>
            <person name="Zhang G.Q."/>
            <person name="Liu Z.J."/>
            <person name="Xu Q."/>
        </authorList>
    </citation>
    <scope>NUCLEOTIDE SEQUENCE [LARGE SCALE GENOMIC DNA]</scope>
    <source>
        <strain evidence="1">GZMU011</strain>
    </source>
</reference>
<organism evidence="1 2">
    <name type="scientific">Dendrobium thyrsiflorum</name>
    <name type="common">Pinecone-like raceme dendrobium</name>
    <name type="synonym">Orchid</name>
    <dbReference type="NCBI Taxonomy" id="117978"/>
    <lineage>
        <taxon>Eukaryota</taxon>
        <taxon>Viridiplantae</taxon>
        <taxon>Streptophyta</taxon>
        <taxon>Embryophyta</taxon>
        <taxon>Tracheophyta</taxon>
        <taxon>Spermatophyta</taxon>
        <taxon>Magnoliopsida</taxon>
        <taxon>Liliopsida</taxon>
        <taxon>Asparagales</taxon>
        <taxon>Orchidaceae</taxon>
        <taxon>Epidendroideae</taxon>
        <taxon>Malaxideae</taxon>
        <taxon>Dendrobiinae</taxon>
        <taxon>Dendrobium</taxon>
    </lineage>
</organism>
<dbReference type="Gene3D" id="3.30.530.20">
    <property type="match status" value="1"/>
</dbReference>
<evidence type="ECO:0000313" key="1">
    <source>
        <dbReference type="EMBL" id="KAL0917265.1"/>
    </source>
</evidence>
<evidence type="ECO:0000313" key="2">
    <source>
        <dbReference type="Proteomes" id="UP001552299"/>
    </source>
</evidence>
<accession>A0ABD0UX42</accession>
<comment type="caution">
    <text evidence="1">The sequence shown here is derived from an EMBL/GenBank/DDBJ whole genome shotgun (WGS) entry which is preliminary data.</text>
</comment>
<dbReference type="PANTHER" id="PTHR34560:SF1">
    <property type="entry name" value="START DOMAIN-CONTAINING PROTEIN"/>
    <property type="match status" value="1"/>
</dbReference>
<proteinExistence type="predicted"/>
<dbReference type="Proteomes" id="UP001552299">
    <property type="component" value="Unassembled WGS sequence"/>
</dbReference>
<dbReference type="PANTHER" id="PTHR34560">
    <property type="entry name" value="POLYKETIDE CYCLASE/DEHYDRASE/LIPID TRANSPORT SUPERFAMILY PROTEIN"/>
    <property type="match status" value="1"/>
</dbReference>
<gene>
    <name evidence="1" type="ORF">M5K25_012315</name>
</gene>
<protein>
    <submittedName>
        <fullName evidence="1">Uncharacterized protein</fullName>
    </submittedName>
</protein>
<name>A0ABD0UX42_DENTH</name>